<dbReference type="Proteomes" id="UP000694545">
    <property type="component" value="Unplaced"/>
</dbReference>
<protein>
    <submittedName>
        <fullName evidence="2">Uncharacterized protein</fullName>
    </submittedName>
</protein>
<sequence>MHEDKTRRAGHKDKLEGPEVDVRDVEEPRVAHKVMLATGPALSCHGVDEQTEEGHHRGPYTSRNCSVLVHTTHKFLQRGPAHPFMRAFSQDPLCGLGGEVL</sequence>
<organism evidence="2 3">
    <name type="scientific">Varanus komodoensis</name>
    <name type="common">Komodo dragon</name>
    <dbReference type="NCBI Taxonomy" id="61221"/>
    <lineage>
        <taxon>Eukaryota</taxon>
        <taxon>Metazoa</taxon>
        <taxon>Chordata</taxon>
        <taxon>Craniata</taxon>
        <taxon>Vertebrata</taxon>
        <taxon>Euteleostomi</taxon>
        <taxon>Lepidosauria</taxon>
        <taxon>Squamata</taxon>
        <taxon>Bifurcata</taxon>
        <taxon>Unidentata</taxon>
        <taxon>Episquamata</taxon>
        <taxon>Toxicofera</taxon>
        <taxon>Anguimorpha</taxon>
        <taxon>Paleoanguimorpha</taxon>
        <taxon>Varanoidea</taxon>
        <taxon>Varanidae</taxon>
        <taxon>Varanus</taxon>
    </lineage>
</organism>
<evidence type="ECO:0000256" key="1">
    <source>
        <dbReference type="SAM" id="MobiDB-lite"/>
    </source>
</evidence>
<name>A0A8D2L0X4_VARKO</name>
<feature type="region of interest" description="Disordered" evidence="1">
    <location>
        <begin position="1"/>
        <end position="26"/>
    </location>
</feature>
<proteinExistence type="predicted"/>
<reference evidence="2" key="2">
    <citation type="submission" date="2025-09" db="UniProtKB">
        <authorList>
            <consortium name="Ensembl"/>
        </authorList>
    </citation>
    <scope>IDENTIFICATION</scope>
</reference>
<reference evidence="2" key="1">
    <citation type="submission" date="2025-08" db="UniProtKB">
        <authorList>
            <consortium name="Ensembl"/>
        </authorList>
    </citation>
    <scope>IDENTIFICATION</scope>
</reference>
<dbReference type="AlphaFoldDB" id="A0A8D2L0X4"/>
<keyword evidence="3" id="KW-1185">Reference proteome</keyword>
<evidence type="ECO:0000313" key="3">
    <source>
        <dbReference type="Proteomes" id="UP000694545"/>
    </source>
</evidence>
<evidence type="ECO:0000313" key="2">
    <source>
        <dbReference type="Ensembl" id="ENSVKKP00000015065.1"/>
    </source>
</evidence>
<accession>A0A8D2L0X4</accession>
<dbReference type="Ensembl" id="ENSVKKT00000015425.1">
    <property type="protein sequence ID" value="ENSVKKP00000015065.1"/>
    <property type="gene ID" value="ENSVKKG00000010321.1"/>
</dbReference>